<organism evidence="9 10">
    <name type="scientific">Luteipulveratus halotolerans</name>
    <dbReference type="NCBI Taxonomy" id="1631356"/>
    <lineage>
        <taxon>Bacteria</taxon>
        <taxon>Bacillati</taxon>
        <taxon>Actinomycetota</taxon>
        <taxon>Actinomycetes</taxon>
        <taxon>Micrococcales</taxon>
        <taxon>Dermacoccaceae</taxon>
        <taxon>Luteipulveratus</taxon>
    </lineage>
</organism>
<evidence type="ECO:0000256" key="7">
    <source>
        <dbReference type="ARBA" id="ARBA00023136"/>
    </source>
</evidence>
<dbReference type="SUPFAM" id="SSF52540">
    <property type="entry name" value="P-loop containing nucleoside triphosphate hydrolases"/>
    <property type="match status" value="1"/>
</dbReference>
<protein>
    <submittedName>
        <fullName evidence="9">Peptide ABC transporter ATPase</fullName>
    </submittedName>
</protein>
<dbReference type="SMART" id="SM00382">
    <property type="entry name" value="AAA"/>
    <property type="match status" value="1"/>
</dbReference>
<dbReference type="STRING" id="1631356.VV01_03895"/>
<keyword evidence="7" id="KW-0472">Membrane</keyword>
<sequence length="345" mass="37414">MTATTTQSGGTARTAKEPLLQVRDLSVTFKRSGEEPFHAVSNVSFDVQPGQTVGLVGESGCGKSVTSLAIMGLLPSRGNTVSGEAIFDGTDLLSLSPKQMRDRRGRDVAMIFQDPLSSLNPVVPIGRQVTEVMERHRGMSRKEAEPHARELLAKVGIPDPSRRLKEYPHQLSGGMRQRALIAMALACEPRLLIADEPTTALDVTIQAQILALLKELVQDSDTALIMITHDLGVVAGLCDEVNVLYGGRIVERADRYDLFARPRHPYTHGLLASIPRLDSARGEPLNPVPGSVADNLPWDHACAFAPRCANAIDTCTTAQPELEQIEGGLESPRLLRCHNPIEQEA</sequence>
<dbReference type="InterPro" id="IPR003439">
    <property type="entry name" value="ABC_transporter-like_ATP-bd"/>
</dbReference>
<evidence type="ECO:0000256" key="1">
    <source>
        <dbReference type="ARBA" id="ARBA00004202"/>
    </source>
</evidence>
<evidence type="ECO:0000256" key="2">
    <source>
        <dbReference type="ARBA" id="ARBA00005417"/>
    </source>
</evidence>
<dbReference type="PROSITE" id="PS00211">
    <property type="entry name" value="ABC_TRANSPORTER_1"/>
    <property type="match status" value="1"/>
</dbReference>
<dbReference type="Pfam" id="PF08352">
    <property type="entry name" value="oligo_HPY"/>
    <property type="match status" value="1"/>
</dbReference>
<dbReference type="RefSeq" id="WP_050668745.1">
    <property type="nucleotide sequence ID" value="NZ_LAIR01000002.1"/>
</dbReference>
<dbReference type="GO" id="GO:0005524">
    <property type="term" value="F:ATP binding"/>
    <property type="evidence" value="ECO:0007669"/>
    <property type="project" value="UniProtKB-KW"/>
</dbReference>
<evidence type="ECO:0000256" key="5">
    <source>
        <dbReference type="ARBA" id="ARBA00022741"/>
    </source>
</evidence>
<gene>
    <name evidence="9" type="ORF">VV01_03895</name>
</gene>
<dbReference type="NCBIfam" id="TIGR01727">
    <property type="entry name" value="oligo_HPY"/>
    <property type="match status" value="1"/>
</dbReference>
<keyword evidence="5" id="KW-0547">Nucleotide-binding</keyword>
<dbReference type="CDD" id="cd03257">
    <property type="entry name" value="ABC_NikE_OppD_transporters"/>
    <property type="match status" value="1"/>
</dbReference>
<keyword evidence="4" id="KW-1003">Cell membrane</keyword>
<keyword evidence="10" id="KW-1185">Reference proteome</keyword>
<dbReference type="PROSITE" id="PS50893">
    <property type="entry name" value="ABC_TRANSPORTER_2"/>
    <property type="match status" value="1"/>
</dbReference>
<dbReference type="InterPro" id="IPR050388">
    <property type="entry name" value="ABC_Ni/Peptide_Import"/>
</dbReference>
<comment type="similarity">
    <text evidence="2">Belongs to the ABC transporter superfamily.</text>
</comment>
<dbReference type="Gene3D" id="3.40.50.300">
    <property type="entry name" value="P-loop containing nucleotide triphosphate hydrolases"/>
    <property type="match status" value="1"/>
</dbReference>
<evidence type="ECO:0000313" key="9">
    <source>
        <dbReference type="EMBL" id="KNX36488.1"/>
    </source>
</evidence>
<comment type="caution">
    <text evidence="9">The sequence shown here is derived from an EMBL/GenBank/DDBJ whole genome shotgun (WGS) entry which is preliminary data.</text>
</comment>
<dbReference type="AlphaFoldDB" id="A0A0L6CG51"/>
<dbReference type="PANTHER" id="PTHR43297:SF2">
    <property type="entry name" value="DIPEPTIDE TRANSPORT ATP-BINDING PROTEIN DPPD"/>
    <property type="match status" value="1"/>
</dbReference>
<dbReference type="Pfam" id="PF00005">
    <property type="entry name" value="ABC_tran"/>
    <property type="match status" value="1"/>
</dbReference>
<evidence type="ECO:0000256" key="3">
    <source>
        <dbReference type="ARBA" id="ARBA00022448"/>
    </source>
</evidence>
<dbReference type="OrthoDB" id="8481147at2"/>
<name>A0A0L6CG51_9MICO</name>
<dbReference type="PATRIC" id="fig|1631356.3.peg.710"/>
<feature type="domain" description="ABC transporter" evidence="8">
    <location>
        <begin position="20"/>
        <end position="271"/>
    </location>
</feature>
<dbReference type="InterPro" id="IPR027417">
    <property type="entry name" value="P-loop_NTPase"/>
</dbReference>
<dbReference type="InterPro" id="IPR017871">
    <property type="entry name" value="ABC_transporter-like_CS"/>
</dbReference>
<dbReference type="EMBL" id="LAIR01000002">
    <property type="protein sequence ID" value="KNX36488.1"/>
    <property type="molecule type" value="Genomic_DNA"/>
</dbReference>
<dbReference type="FunFam" id="3.40.50.300:FF:000016">
    <property type="entry name" value="Oligopeptide ABC transporter ATP-binding component"/>
    <property type="match status" value="1"/>
</dbReference>
<accession>A0A0L6CG51</accession>
<evidence type="ECO:0000256" key="4">
    <source>
        <dbReference type="ARBA" id="ARBA00022475"/>
    </source>
</evidence>
<dbReference type="GO" id="GO:0015833">
    <property type="term" value="P:peptide transport"/>
    <property type="evidence" value="ECO:0007669"/>
    <property type="project" value="InterPro"/>
</dbReference>
<dbReference type="InterPro" id="IPR013563">
    <property type="entry name" value="Oligopep_ABC_C"/>
</dbReference>
<evidence type="ECO:0000259" key="8">
    <source>
        <dbReference type="PROSITE" id="PS50893"/>
    </source>
</evidence>
<dbReference type="Proteomes" id="UP000037397">
    <property type="component" value="Unassembled WGS sequence"/>
</dbReference>
<dbReference type="InterPro" id="IPR003593">
    <property type="entry name" value="AAA+_ATPase"/>
</dbReference>
<evidence type="ECO:0000313" key="10">
    <source>
        <dbReference type="Proteomes" id="UP000037397"/>
    </source>
</evidence>
<comment type="subcellular location">
    <subcellularLocation>
        <location evidence="1">Cell membrane</location>
        <topology evidence="1">Peripheral membrane protein</topology>
    </subcellularLocation>
</comment>
<evidence type="ECO:0000256" key="6">
    <source>
        <dbReference type="ARBA" id="ARBA00022840"/>
    </source>
</evidence>
<dbReference type="GO" id="GO:0005886">
    <property type="term" value="C:plasma membrane"/>
    <property type="evidence" value="ECO:0007669"/>
    <property type="project" value="UniProtKB-SubCell"/>
</dbReference>
<keyword evidence="3" id="KW-0813">Transport</keyword>
<dbReference type="PANTHER" id="PTHR43297">
    <property type="entry name" value="OLIGOPEPTIDE TRANSPORT ATP-BINDING PROTEIN APPD"/>
    <property type="match status" value="1"/>
</dbReference>
<reference evidence="10" key="1">
    <citation type="submission" date="2015-03" db="EMBL/GenBank/DDBJ databases">
        <title>Luteipulveratus halotolerans sp. nov., a novel actinobacterium (Dermacoccaceae) from Sarawak, Malaysia.</title>
        <authorList>
            <person name="Juboi H."/>
            <person name="Basik A."/>
            <person name="Shamsul S.S."/>
            <person name="Arnold P."/>
            <person name="Schmitt E.K."/>
            <person name="Sanglier J.-J."/>
            <person name="Yeo T."/>
        </authorList>
    </citation>
    <scope>NUCLEOTIDE SEQUENCE [LARGE SCALE GENOMIC DNA]</scope>
    <source>
        <strain evidence="10">C296001</strain>
    </source>
</reference>
<dbReference type="GO" id="GO:0016887">
    <property type="term" value="F:ATP hydrolysis activity"/>
    <property type="evidence" value="ECO:0007669"/>
    <property type="project" value="InterPro"/>
</dbReference>
<keyword evidence="6" id="KW-0067">ATP-binding</keyword>
<proteinExistence type="inferred from homology"/>